<dbReference type="Proteomes" id="UP000183995">
    <property type="component" value="Unassembled WGS sequence"/>
</dbReference>
<evidence type="ECO:0000256" key="1">
    <source>
        <dbReference type="ARBA" id="ARBA00022500"/>
    </source>
</evidence>
<gene>
    <name evidence="6" type="ORF">SAMN02745823_01140</name>
</gene>
<proteinExistence type="inferred from homology"/>
<keyword evidence="1" id="KW-0145">Chemotaxis</keyword>
<evidence type="ECO:0000256" key="4">
    <source>
        <dbReference type="SAM" id="Phobius"/>
    </source>
</evidence>
<reference evidence="6 7" key="1">
    <citation type="submission" date="2016-11" db="EMBL/GenBank/DDBJ databases">
        <authorList>
            <person name="Jaros S."/>
            <person name="Januszkiewicz K."/>
            <person name="Wedrychowicz H."/>
        </authorList>
    </citation>
    <scope>NUCLEOTIDE SEQUENCE [LARGE SCALE GENOMIC DNA]</scope>
    <source>
        <strain evidence="6 7">DSM 10068</strain>
    </source>
</reference>
<dbReference type="Pfam" id="PF00015">
    <property type="entry name" value="MCPsignal"/>
    <property type="match status" value="1"/>
</dbReference>
<comment type="similarity">
    <text evidence="2">Belongs to the methyl-accepting chemotaxis (MCP) protein family.</text>
</comment>
<dbReference type="STRING" id="1123282.SAMN02745823_01140"/>
<dbReference type="SMART" id="SM00283">
    <property type="entry name" value="MA"/>
    <property type="match status" value="1"/>
</dbReference>
<name>A0A1M5W9H6_9FIRM</name>
<dbReference type="GO" id="GO:0005886">
    <property type="term" value="C:plasma membrane"/>
    <property type="evidence" value="ECO:0007669"/>
    <property type="project" value="TreeGrafter"/>
</dbReference>
<dbReference type="CDD" id="cd11386">
    <property type="entry name" value="MCP_signal"/>
    <property type="match status" value="1"/>
</dbReference>
<dbReference type="PANTHER" id="PTHR43531">
    <property type="entry name" value="PROTEIN ICFG"/>
    <property type="match status" value="1"/>
</dbReference>
<keyword evidence="4" id="KW-1133">Transmembrane helix</keyword>
<dbReference type="PROSITE" id="PS50111">
    <property type="entry name" value="CHEMOTAXIS_TRANSDUC_2"/>
    <property type="match status" value="1"/>
</dbReference>
<dbReference type="FunFam" id="1.10.287.950:FF:000001">
    <property type="entry name" value="Methyl-accepting chemotaxis sensory transducer"/>
    <property type="match status" value="1"/>
</dbReference>
<protein>
    <submittedName>
        <fullName evidence="6">Methyl-accepting chemotaxis protein</fullName>
    </submittedName>
</protein>
<dbReference type="Gene3D" id="1.10.287.950">
    <property type="entry name" value="Methyl-accepting chemotaxis protein"/>
    <property type="match status" value="1"/>
</dbReference>
<evidence type="ECO:0000256" key="3">
    <source>
        <dbReference type="PROSITE-ProRule" id="PRU00284"/>
    </source>
</evidence>
<evidence type="ECO:0000256" key="2">
    <source>
        <dbReference type="ARBA" id="ARBA00029447"/>
    </source>
</evidence>
<dbReference type="GO" id="GO:0006935">
    <property type="term" value="P:chemotaxis"/>
    <property type="evidence" value="ECO:0007669"/>
    <property type="project" value="UniProtKB-KW"/>
</dbReference>
<feature type="transmembrane region" description="Helical" evidence="4">
    <location>
        <begin position="48"/>
        <end position="69"/>
    </location>
</feature>
<keyword evidence="4" id="KW-0812">Transmembrane</keyword>
<evidence type="ECO:0000313" key="6">
    <source>
        <dbReference type="EMBL" id="SHH84172.1"/>
    </source>
</evidence>
<keyword evidence="7" id="KW-1185">Reference proteome</keyword>
<keyword evidence="3" id="KW-0807">Transducer</keyword>
<dbReference type="GO" id="GO:0007165">
    <property type="term" value="P:signal transduction"/>
    <property type="evidence" value="ECO:0007669"/>
    <property type="project" value="UniProtKB-KW"/>
</dbReference>
<dbReference type="PANTHER" id="PTHR43531:SF11">
    <property type="entry name" value="METHYL-ACCEPTING CHEMOTAXIS PROTEIN 3"/>
    <property type="match status" value="1"/>
</dbReference>
<evidence type="ECO:0000259" key="5">
    <source>
        <dbReference type="PROSITE" id="PS50111"/>
    </source>
</evidence>
<dbReference type="OrthoDB" id="9814363at2"/>
<dbReference type="InterPro" id="IPR051310">
    <property type="entry name" value="MCP_chemotaxis"/>
</dbReference>
<dbReference type="AlphaFoldDB" id="A0A1M5W9H6"/>
<dbReference type="GO" id="GO:0004888">
    <property type="term" value="F:transmembrane signaling receptor activity"/>
    <property type="evidence" value="ECO:0007669"/>
    <property type="project" value="TreeGrafter"/>
</dbReference>
<sequence length="450" mass="47742">MRKWYRRLSITGKLVFTFTMIGVLVILLCLLALNPALGLVAFSNLTQFIVIGVLFLICFFISFFTIRYFKKKIAAYIAGLTVGMGKLAEGNLSYFDNDPNFDTASKDETIKQALMFINLVNCNREKVADARQIAQGDLTTQIHMKCNEDELGQALLELVHNTHRVVSAISSAADQVSSGSSLVADSSFSLSQGATMQASSIQELTAALSEIATQTNLNAKNAEKANDYAQKAKSNAAAGNGHMQGMLNAMDEINASSSSISKIIKVIDDIAFQTNILALNAAVEAARAGQHGKGFAVVAEEVRNLAARSASAANETTDLIEGSKRKVEAGTKIARDTAEALSQIAAQVDVAADLVNSIALASNEQAHALEQINSGIQQVSQIVSTNAATSQESAAASEELSSQASHLKESVSEFKLRRAAKQSAGGPARLTASIPAAQKISLGGNDFGKY</sequence>
<dbReference type="SUPFAM" id="SSF58104">
    <property type="entry name" value="Methyl-accepting chemotaxis protein (MCP) signaling domain"/>
    <property type="match status" value="1"/>
</dbReference>
<organism evidence="6 7">
    <name type="scientific">Sporobacter termitidis DSM 10068</name>
    <dbReference type="NCBI Taxonomy" id="1123282"/>
    <lineage>
        <taxon>Bacteria</taxon>
        <taxon>Bacillati</taxon>
        <taxon>Bacillota</taxon>
        <taxon>Clostridia</taxon>
        <taxon>Eubacteriales</taxon>
        <taxon>Oscillospiraceae</taxon>
        <taxon>Sporobacter</taxon>
    </lineage>
</organism>
<feature type="domain" description="Methyl-accepting transducer" evidence="5">
    <location>
        <begin position="172"/>
        <end position="401"/>
    </location>
</feature>
<dbReference type="EMBL" id="FQXV01000003">
    <property type="protein sequence ID" value="SHH84172.1"/>
    <property type="molecule type" value="Genomic_DNA"/>
</dbReference>
<keyword evidence="4" id="KW-0472">Membrane</keyword>
<evidence type="ECO:0000313" key="7">
    <source>
        <dbReference type="Proteomes" id="UP000183995"/>
    </source>
</evidence>
<dbReference type="InterPro" id="IPR004089">
    <property type="entry name" value="MCPsignal_dom"/>
</dbReference>
<accession>A0A1M5W9H6</accession>
<dbReference type="RefSeq" id="WP_084726280.1">
    <property type="nucleotide sequence ID" value="NZ_FQXV01000003.1"/>
</dbReference>